<dbReference type="STRING" id="318464.IO99_03655"/>
<dbReference type="RefSeq" id="WP_035130349.1">
    <property type="nucleotide sequence ID" value="NZ_JPMD01000005.1"/>
</dbReference>
<feature type="domain" description="Nudix hydrolase" evidence="1">
    <location>
        <begin position="29"/>
        <end position="163"/>
    </location>
</feature>
<dbReference type="CDD" id="cd04693">
    <property type="entry name" value="NUDIX_Hydrolase"/>
    <property type="match status" value="1"/>
</dbReference>
<dbReference type="InterPro" id="IPR015797">
    <property type="entry name" value="NUDIX_hydrolase-like_dom_sf"/>
</dbReference>
<sequence>MPELWDILDESGNNTGRVCQRGTPMCKGEYHLVIQVWIKNSKNEFLISRRTNNGGWWSGLWQTTGGAAVTGDNSLETALKETREEIGIILEPKNGQLFKHYSEPHKNDDGSVFIDVWMFQQDFDIEAVVLQPEETCDAMWASKEKIKQMIDDGHFIPPQEAYPYIDELFEIYKSIF</sequence>
<protein>
    <recommendedName>
        <fullName evidence="1">Nudix hydrolase domain-containing protein</fullName>
    </recommendedName>
</protein>
<accession>A0A084JGI2</accession>
<evidence type="ECO:0000259" key="1">
    <source>
        <dbReference type="PROSITE" id="PS51462"/>
    </source>
</evidence>
<comment type="caution">
    <text evidence="2">The sequence shown here is derived from an EMBL/GenBank/DDBJ whole genome shotgun (WGS) entry which is preliminary data.</text>
</comment>
<dbReference type="PROSITE" id="PS51462">
    <property type="entry name" value="NUDIX"/>
    <property type="match status" value="1"/>
</dbReference>
<organism evidence="2 3">
    <name type="scientific">Clostridium sulfidigenes</name>
    <dbReference type="NCBI Taxonomy" id="318464"/>
    <lineage>
        <taxon>Bacteria</taxon>
        <taxon>Bacillati</taxon>
        <taxon>Bacillota</taxon>
        <taxon>Clostridia</taxon>
        <taxon>Eubacteriales</taxon>
        <taxon>Clostridiaceae</taxon>
        <taxon>Clostridium</taxon>
    </lineage>
</organism>
<dbReference type="EMBL" id="JPMD01000005">
    <property type="protein sequence ID" value="KEZ88066.1"/>
    <property type="molecule type" value="Genomic_DNA"/>
</dbReference>
<dbReference type="Proteomes" id="UP000028542">
    <property type="component" value="Unassembled WGS sequence"/>
</dbReference>
<evidence type="ECO:0000313" key="2">
    <source>
        <dbReference type="EMBL" id="KEZ88066.1"/>
    </source>
</evidence>
<reference evidence="2 3" key="1">
    <citation type="submission" date="2014-07" db="EMBL/GenBank/DDBJ databases">
        <title>Draft genome of Clostridium sulfidigenes 113A isolated from sediments associated with methane hydrate from Krishna Godavari basin.</title>
        <authorList>
            <person name="Honkalas V.S."/>
            <person name="Dabir A.P."/>
            <person name="Arora P."/>
            <person name="Dhakephalkar P.K."/>
        </authorList>
    </citation>
    <scope>NUCLEOTIDE SEQUENCE [LARGE SCALE GENOMIC DNA]</scope>
    <source>
        <strain evidence="2 3">113A</strain>
    </source>
</reference>
<keyword evidence="3" id="KW-1185">Reference proteome</keyword>
<gene>
    <name evidence="2" type="ORF">IO99_03655</name>
</gene>
<dbReference type="Gene3D" id="3.90.79.10">
    <property type="entry name" value="Nucleoside Triphosphate Pyrophosphohydrolase"/>
    <property type="match status" value="1"/>
</dbReference>
<dbReference type="Pfam" id="PF00293">
    <property type="entry name" value="NUDIX"/>
    <property type="match status" value="1"/>
</dbReference>
<dbReference type="SUPFAM" id="SSF55811">
    <property type="entry name" value="Nudix"/>
    <property type="match status" value="1"/>
</dbReference>
<dbReference type="PANTHER" id="PTHR10885:SF0">
    <property type="entry name" value="ISOPENTENYL-DIPHOSPHATE DELTA-ISOMERASE"/>
    <property type="match status" value="1"/>
</dbReference>
<dbReference type="InterPro" id="IPR000086">
    <property type="entry name" value="NUDIX_hydrolase_dom"/>
</dbReference>
<dbReference type="AlphaFoldDB" id="A0A084JGI2"/>
<proteinExistence type="predicted"/>
<dbReference type="GO" id="GO:0003824">
    <property type="term" value="F:catalytic activity"/>
    <property type="evidence" value="ECO:0007669"/>
    <property type="project" value="UniProtKB-ARBA"/>
</dbReference>
<name>A0A084JGI2_9CLOT</name>
<dbReference type="eggNOG" id="COG0494">
    <property type="taxonomic scope" value="Bacteria"/>
</dbReference>
<evidence type="ECO:0000313" key="3">
    <source>
        <dbReference type="Proteomes" id="UP000028542"/>
    </source>
</evidence>
<dbReference type="PANTHER" id="PTHR10885">
    <property type="entry name" value="ISOPENTENYL-DIPHOSPHATE DELTA-ISOMERASE"/>
    <property type="match status" value="1"/>
</dbReference>